<dbReference type="FunFam" id="2.70.150.10:FF:000008">
    <property type="entry name" value="Calcium-transporting ATPase"/>
    <property type="match status" value="1"/>
</dbReference>
<keyword evidence="12 13" id="KW-0472">Membrane</keyword>
<evidence type="ECO:0000256" key="10">
    <source>
        <dbReference type="ARBA" id="ARBA00022989"/>
    </source>
</evidence>
<dbReference type="GO" id="GO:0005524">
    <property type="term" value="F:ATP binding"/>
    <property type="evidence" value="ECO:0007669"/>
    <property type="project" value="UniProtKB-KW"/>
</dbReference>
<dbReference type="PRINTS" id="PR00119">
    <property type="entry name" value="CATATPASE"/>
</dbReference>
<evidence type="ECO:0000256" key="1">
    <source>
        <dbReference type="ARBA" id="ARBA00004127"/>
    </source>
</evidence>
<dbReference type="PROSITE" id="PS00154">
    <property type="entry name" value="ATPASE_E1_E2"/>
    <property type="match status" value="1"/>
</dbReference>
<dbReference type="EC" id="7.2.2.10" evidence="2"/>
<comment type="subcellular location">
    <subcellularLocation>
        <location evidence="1">Endomembrane system</location>
        <topology evidence="1">Multi-pass membrane protein</topology>
    </subcellularLocation>
</comment>
<dbReference type="Pfam" id="PF00690">
    <property type="entry name" value="Cation_ATPase_N"/>
    <property type="match status" value="1"/>
</dbReference>
<feature type="transmembrane region" description="Helical" evidence="13">
    <location>
        <begin position="236"/>
        <end position="255"/>
    </location>
</feature>
<dbReference type="AlphaFoldDB" id="A0A183TGU1"/>
<keyword evidence="9" id="KW-1278">Translocase</keyword>
<feature type="domain" description="Cation-transporting P-type ATPase N-terminal" evidence="14">
    <location>
        <begin position="1"/>
        <end position="68"/>
    </location>
</feature>
<dbReference type="SMART" id="SM00831">
    <property type="entry name" value="Cation_ATPase_N"/>
    <property type="match status" value="1"/>
</dbReference>
<proteinExistence type="predicted"/>
<keyword evidence="3" id="KW-0813">Transport</keyword>
<dbReference type="GO" id="GO:0016887">
    <property type="term" value="F:ATP hydrolysis activity"/>
    <property type="evidence" value="ECO:0007669"/>
    <property type="project" value="InterPro"/>
</dbReference>
<evidence type="ECO:0000256" key="5">
    <source>
        <dbReference type="ARBA" id="ARBA00022692"/>
    </source>
</evidence>
<dbReference type="InterPro" id="IPR023299">
    <property type="entry name" value="ATPase_P-typ_cyto_dom_N"/>
</dbReference>
<dbReference type="InterPro" id="IPR059000">
    <property type="entry name" value="ATPase_P-type_domA"/>
</dbReference>
<dbReference type="SUPFAM" id="SSF56784">
    <property type="entry name" value="HAD-like"/>
    <property type="match status" value="1"/>
</dbReference>
<organism evidence="15">
    <name type="scientific">Schistocephalus solidus</name>
    <name type="common">Tapeworm</name>
    <dbReference type="NCBI Taxonomy" id="70667"/>
    <lineage>
        <taxon>Eukaryota</taxon>
        <taxon>Metazoa</taxon>
        <taxon>Spiralia</taxon>
        <taxon>Lophotrochozoa</taxon>
        <taxon>Platyhelminthes</taxon>
        <taxon>Cestoda</taxon>
        <taxon>Eucestoda</taxon>
        <taxon>Diphyllobothriidea</taxon>
        <taxon>Diphyllobothriidae</taxon>
        <taxon>Schistocephalus</taxon>
    </lineage>
</organism>
<keyword evidence="4" id="KW-0109">Calcium transport</keyword>
<accession>A0A183TGU1</accession>
<evidence type="ECO:0000256" key="8">
    <source>
        <dbReference type="ARBA" id="ARBA00022840"/>
    </source>
</evidence>
<evidence type="ECO:0000256" key="9">
    <source>
        <dbReference type="ARBA" id="ARBA00022967"/>
    </source>
</evidence>
<dbReference type="PANTHER" id="PTHR42861">
    <property type="entry name" value="CALCIUM-TRANSPORTING ATPASE"/>
    <property type="match status" value="1"/>
</dbReference>
<evidence type="ECO:0000256" key="6">
    <source>
        <dbReference type="ARBA" id="ARBA00022741"/>
    </source>
</evidence>
<dbReference type="GO" id="GO:0012505">
    <property type="term" value="C:endomembrane system"/>
    <property type="evidence" value="ECO:0007669"/>
    <property type="project" value="UniProtKB-SubCell"/>
</dbReference>
<dbReference type="InterPro" id="IPR023214">
    <property type="entry name" value="HAD_sf"/>
</dbReference>
<feature type="transmembrane region" description="Helical" evidence="13">
    <location>
        <begin position="261"/>
        <end position="287"/>
    </location>
</feature>
<evidence type="ECO:0000313" key="15">
    <source>
        <dbReference type="WBParaSite" id="SSLN_0001628901-mRNA-1"/>
    </source>
</evidence>
<keyword evidence="8" id="KW-0067">ATP-binding</keyword>
<dbReference type="SUPFAM" id="SSF81665">
    <property type="entry name" value="Calcium ATPase, transmembrane domain M"/>
    <property type="match status" value="1"/>
</dbReference>
<dbReference type="Pfam" id="PF00122">
    <property type="entry name" value="E1-E2_ATPase"/>
    <property type="match status" value="1"/>
</dbReference>
<evidence type="ECO:0000256" key="11">
    <source>
        <dbReference type="ARBA" id="ARBA00023065"/>
    </source>
</evidence>
<dbReference type="InterPro" id="IPR036412">
    <property type="entry name" value="HAD-like_sf"/>
</dbReference>
<dbReference type="WBParaSite" id="SSLN_0001628901-mRNA-1">
    <property type="protein sequence ID" value="SSLN_0001628901-mRNA-1"/>
    <property type="gene ID" value="SSLN_0001628901"/>
</dbReference>
<dbReference type="InterPro" id="IPR004014">
    <property type="entry name" value="ATPase_P-typ_cation-transptr_N"/>
</dbReference>
<dbReference type="InterPro" id="IPR008250">
    <property type="entry name" value="ATPase_P-typ_transduc_dom_A_sf"/>
</dbReference>
<name>A0A183TGU1_SCHSO</name>
<evidence type="ECO:0000256" key="2">
    <source>
        <dbReference type="ARBA" id="ARBA00012790"/>
    </source>
</evidence>
<evidence type="ECO:0000256" key="4">
    <source>
        <dbReference type="ARBA" id="ARBA00022568"/>
    </source>
</evidence>
<keyword evidence="10 13" id="KW-1133">Transmembrane helix</keyword>
<dbReference type="GO" id="GO:0005388">
    <property type="term" value="F:P-type calcium transporter activity"/>
    <property type="evidence" value="ECO:0007669"/>
    <property type="project" value="UniProtKB-EC"/>
</dbReference>
<evidence type="ECO:0000256" key="7">
    <source>
        <dbReference type="ARBA" id="ARBA00022837"/>
    </source>
</evidence>
<evidence type="ECO:0000256" key="3">
    <source>
        <dbReference type="ARBA" id="ARBA00022448"/>
    </source>
</evidence>
<dbReference type="Gene3D" id="2.70.150.10">
    <property type="entry name" value="Calcium-transporting ATPase, cytoplasmic transduction domain A"/>
    <property type="match status" value="1"/>
</dbReference>
<dbReference type="InterPro" id="IPR018303">
    <property type="entry name" value="ATPase_P-typ_P_site"/>
</dbReference>
<dbReference type="SUPFAM" id="SSF81653">
    <property type="entry name" value="Calcium ATPase, transduction domain A"/>
    <property type="match status" value="1"/>
</dbReference>
<keyword evidence="7" id="KW-0106">Calcium</keyword>
<dbReference type="Gene3D" id="3.40.50.1000">
    <property type="entry name" value="HAD superfamily/HAD-like"/>
    <property type="match status" value="1"/>
</dbReference>
<dbReference type="Gene3D" id="3.40.1110.10">
    <property type="entry name" value="Calcium-transporting ATPase, cytoplasmic domain N"/>
    <property type="match status" value="1"/>
</dbReference>
<evidence type="ECO:0000259" key="14">
    <source>
        <dbReference type="SMART" id="SM00831"/>
    </source>
</evidence>
<sequence>LYEVVVVDVDVRNGLSSSEAQRRQIQLGPNEFKSDPPDPLWKKYLRQFIEPMIGLLLASAGVSVLLGQFDDAISISMAILIVVTVGFIQGYRSEKAVESLKKLMPPKCNCMRDGTLRHILAQDLVPGDIVYLSIGDRVPADLRLIEATDVRIDESNLTGETKAVTKSSHVITSARGAHLLSNIGFMGTLVRSGNAIGVVIATGENSEFGEVVRMMQSEEAPRTPLQKSMDRLGKHLSIISIAIIVCIVLIGLIQGRHFLELVTIGVSLAVAAIPEGLPIVVTVTLAIGQMRMASRNAIIKKLPAVETLGCVNVICADKTGTMTKNEMTVTRVVTSALERADVTGVGYLPAGQVLLEDTSKSSMLDGAMRGGPPRTAPPLLCEAADHPNIRRIAEVSNLIPCFCLF</sequence>
<protein>
    <recommendedName>
        <fullName evidence="2">P-type Ca(2+) transporter</fullName>
        <ecNumber evidence="2">7.2.2.10</ecNumber>
    </recommendedName>
</protein>
<dbReference type="NCBIfam" id="TIGR01494">
    <property type="entry name" value="ATPase_P-type"/>
    <property type="match status" value="1"/>
</dbReference>
<dbReference type="InterPro" id="IPR023298">
    <property type="entry name" value="ATPase_P-typ_TM_dom_sf"/>
</dbReference>
<evidence type="ECO:0000256" key="13">
    <source>
        <dbReference type="SAM" id="Phobius"/>
    </source>
</evidence>
<feature type="transmembrane region" description="Helical" evidence="13">
    <location>
        <begin position="48"/>
        <end position="66"/>
    </location>
</feature>
<dbReference type="InterPro" id="IPR001757">
    <property type="entry name" value="P_typ_ATPase"/>
</dbReference>
<keyword evidence="11" id="KW-0406">Ion transport</keyword>
<keyword evidence="5 13" id="KW-0812">Transmembrane</keyword>
<feature type="transmembrane region" description="Helical" evidence="13">
    <location>
        <begin position="72"/>
        <end position="91"/>
    </location>
</feature>
<dbReference type="Gene3D" id="1.20.1110.10">
    <property type="entry name" value="Calcium-transporting ATPase, transmembrane domain"/>
    <property type="match status" value="1"/>
</dbReference>
<evidence type="ECO:0000256" key="12">
    <source>
        <dbReference type="ARBA" id="ARBA00023136"/>
    </source>
</evidence>
<dbReference type="GO" id="GO:0016020">
    <property type="term" value="C:membrane"/>
    <property type="evidence" value="ECO:0007669"/>
    <property type="project" value="InterPro"/>
</dbReference>
<reference evidence="15" key="1">
    <citation type="submission" date="2016-06" db="UniProtKB">
        <authorList>
            <consortium name="WormBaseParasite"/>
        </authorList>
    </citation>
    <scope>IDENTIFICATION</scope>
</reference>
<keyword evidence="6" id="KW-0547">Nucleotide-binding</keyword>